<keyword evidence="2" id="KW-0812">Transmembrane</keyword>
<dbReference type="EMBL" id="OBEG01000004">
    <property type="protein sequence ID" value="SNY87075.1"/>
    <property type="molecule type" value="Genomic_DNA"/>
</dbReference>
<reference evidence="4 5" key="1">
    <citation type="submission" date="2017-09" db="EMBL/GenBank/DDBJ databases">
        <authorList>
            <person name="Ehlers B."/>
            <person name="Leendertz F.H."/>
        </authorList>
    </citation>
    <scope>NUCLEOTIDE SEQUENCE [LARGE SCALE GENOMIC DNA]</scope>
    <source>
        <strain evidence="4 5">DSM 45537</strain>
    </source>
</reference>
<dbReference type="RefSeq" id="WP_097246189.1">
    <property type="nucleotide sequence ID" value="NZ_JAMTCV010000003.1"/>
</dbReference>
<feature type="transmembrane region" description="Helical" evidence="2">
    <location>
        <begin position="160"/>
        <end position="183"/>
    </location>
</feature>
<proteinExistence type="predicted"/>
<protein>
    <recommendedName>
        <fullName evidence="3">DUF4190 domain-containing protein</fullName>
    </recommendedName>
</protein>
<feature type="compositionally biased region" description="Polar residues" evidence="1">
    <location>
        <begin position="23"/>
        <end position="37"/>
    </location>
</feature>
<feature type="region of interest" description="Disordered" evidence="1">
    <location>
        <begin position="1"/>
        <end position="98"/>
    </location>
</feature>
<evidence type="ECO:0000256" key="2">
    <source>
        <dbReference type="SAM" id="Phobius"/>
    </source>
</evidence>
<keyword evidence="2" id="KW-0472">Membrane</keyword>
<dbReference type="Proteomes" id="UP000219565">
    <property type="component" value="Unassembled WGS sequence"/>
</dbReference>
<keyword evidence="2" id="KW-1133">Transmembrane helix</keyword>
<evidence type="ECO:0000313" key="4">
    <source>
        <dbReference type="EMBL" id="SNY87075.1"/>
    </source>
</evidence>
<evidence type="ECO:0000313" key="5">
    <source>
        <dbReference type="Proteomes" id="UP000219565"/>
    </source>
</evidence>
<sequence>MTNPGDSDEWWKQYGGQGVSPDSGAQGSVPQYPNSEPTGYPSTPQYPQQPPPSQPQYPQQQQPYPNYQQPASGSPYQSGPAPYPQQPNYGYPQGYQPYGQPPSQGSNGLAIAAMIVSIAGVASCCFLLPSIIGLVLGVVALNQMKQSGNYEGKGMAQAGVWVGAGGLVLGVLYWVLSFVGVVAGW</sequence>
<feature type="domain" description="DUF4190" evidence="3">
    <location>
        <begin position="109"/>
        <end position="173"/>
    </location>
</feature>
<organism evidence="4 5">
    <name type="scientific">Nocardia amikacinitolerans</name>
    <dbReference type="NCBI Taxonomy" id="756689"/>
    <lineage>
        <taxon>Bacteria</taxon>
        <taxon>Bacillati</taxon>
        <taxon>Actinomycetota</taxon>
        <taxon>Actinomycetes</taxon>
        <taxon>Mycobacteriales</taxon>
        <taxon>Nocardiaceae</taxon>
        <taxon>Nocardia</taxon>
    </lineage>
</organism>
<feature type="compositionally biased region" description="Low complexity" evidence="1">
    <location>
        <begin position="86"/>
        <end position="98"/>
    </location>
</feature>
<accession>A0A285LQ93</accession>
<feature type="transmembrane region" description="Helical" evidence="2">
    <location>
        <begin position="109"/>
        <end position="139"/>
    </location>
</feature>
<evidence type="ECO:0000259" key="3">
    <source>
        <dbReference type="Pfam" id="PF13828"/>
    </source>
</evidence>
<gene>
    <name evidence="4" type="ORF">SAMN04244553_4009</name>
</gene>
<dbReference type="Pfam" id="PF13828">
    <property type="entry name" value="DUF4190"/>
    <property type="match status" value="1"/>
</dbReference>
<dbReference type="InterPro" id="IPR025241">
    <property type="entry name" value="DUF4190"/>
</dbReference>
<feature type="compositionally biased region" description="Low complexity" evidence="1">
    <location>
        <begin position="56"/>
        <end position="70"/>
    </location>
</feature>
<name>A0A285LQ93_9NOCA</name>
<dbReference type="OrthoDB" id="4462868at2"/>
<keyword evidence="5" id="KW-1185">Reference proteome</keyword>
<dbReference type="AlphaFoldDB" id="A0A285LQ93"/>
<evidence type="ECO:0000256" key="1">
    <source>
        <dbReference type="SAM" id="MobiDB-lite"/>
    </source>
</evidence>